<protein>
    <recommendedName>
        <fullName evidence="4">Transmembrane protein</fullName>
    </recommendedName>
</protein>
<keyword evidence="1" id="KW-0812">Transmembrane</keyword>
<dbReference type="Proteomes" id="UP001163336">
    <property type="component" value="Chromosome"/>
</dbReference>
<feature type="transmembrane region" description="Helical" evidence="1">
    <location>
        <begin position="104"/>
        <end position="123"/>
    </location>
</feature>
<feature type="transmembrane region" description="Helical" evidence="1">
    <location>
        <begin position="6"/>
        <end position="22"/>
    </location>
</feature>
<feature type="transmembrane region" description="Helical" evidence="1">
    <location>
        <begin position="129"/>
        <end position="150"/>
    </location>
</feature>
<dbReference type="InterPro" id="IPR046730">
    <property type="entry name" value="DUF6622"/>
</dbReference>
<gene>
    <name evidence="2" type="ORF">MasN3_12270</name>
</gene>
<feature type="transmembrane region" description="Helical" evidence="1">
    <location>
        <begin position="66"/>
        <end position="92"/>
    </location>
</feature>
<sequence length="170" mass="18188">MLQQILIKTPLYVWAILAFLVYRGMLAARERDIALIRMAIVPVLMLVLALHAIATQFGMGSVAMPAWLLGAAVLTLQRLAFGHSGVIAGAGAGRVRLRGSWTPLALMLAVFSIKYVLAIVLAIRPEMVGQALFAATACGLLGLCNGYFLGQLARDIVSARHMPVLKAHLG</sequence>
<keyword evidence="3" id="KW-1185">Reference proteome</keyword>
<keyword evidence="1" id="KW-1133">Transmembrane helix</keyword>
<evidence type="ECO:0000256" key="1">
    <source>
        <dbReference type="SAM" id="Phobius"/>
    </source>
</evidence>
<evidence type="ECO:0000313" key="2">
    <source>
        <dbReference type="EMBL" id="BDT57733.1"/>
    </source>
</evidence>
<evidence type="ECO:0000313" key="3">
    <source>
        <dbReference type="Proteomes" id="UP001163336"/>
    </source>
</evidence>
<feature type="transmembrane region" description="Helical" evidence="1">
    <location>
        <begin position="34"/>
        <end position="54"/>
    </location>
</feature>
<keyword evidence="1" id="KW-0472">Membrane</keyword>
<accession>A0ABN6T667</accession>
<reference evidence="2" key="1">
    <citation type="submission" date="2022-11" db="EMBL/GenBank/DDBJ databases">
        <title>Isolation and characterization of PLA-degrading bacterium Massilia sp. from Antarctic soil.</title>
        <authorList>
            <person name="Sato K."/>
            <person name="Gomez-Fuentes C."/>
            <person name="Ahmad S.A."/>
            <person name="Zulkharnain A."/>
        </authorList>
    </citation>
    <scope>NUCLEOTIDE SEQUENCE</scope>
    <source>
        <strain evidence="2">N-3</strain>
    </source>
</reference>
<dbReference type="Pfam" id="PF20327">
    <property type="entry name" value="DUF6622"/>
    <property type="match status" value="1"/>
</dbReference>
<proteinExistence type="predicted"/>
<organism evidence="2 3">
    <name type="scientific">Massilia varians</name>
    <dbReference type="NCBI Taxonomy" id="457921"/>
    <lineage>
        <taxon>Bacteria</taxon>
        <taxon>Pseudomonadati</taxon>
        <taxon>Pseudomonadota</taxon>
        <taxon>Betaproteobacteria</taxon>
        <taxon>Burkholderiales</taxon>
        <taxon>Oxalobacteraceae</taxon>
        <taxon>Telluria group</taxon>
        <taxon>Massilia</taxon>
    </lineage>
</organism>
<evidence type="ECO:0008006" key="4">
    <source>
        <dbReference type="Google" id="ProtNLM"/>
    </source>
</evidence>
<name>A0ABN6T667_9BURK</name>
<dbReference type="EMBL" id="AP026966">
    <property type="protein sequence ID" value="BDT57733.1"/>
    <property type="molecule type" value="Genomic_DNA"/>
</dbReference>